<dbReference type="EMBL" id="CAJNOG010000747">
    <property type="protein sequence ID" value="CAF1349672.1"/>
    <property type="molecule type" value="Genomic_DNA"/>
</dbReference>
<dbReference type="PANTHER" id="PTHR46573">
    <property type="entry name" value="WD REPEAT, SAM AND U-BOX DOMAIN-CONTAINING PROTEIN 1"/>
    <property type="match status" value="1"/>
</dbReference>
<evidence type="ECO:0000313" key="2">
    <source>
        <dbReference type="EMBL" id="CAF1349672.1"/>
    </source>
</evidence>
<proteinExistence type="predicted"/>
<dbReference type="InterPro" id="IPR003613">
    <property type="entry name" value="Ubox_domain"/>
</dbReference>
<accession>A0A815H5S8</accession>
<dbReference type="InterPro" id="IPR052085">
    <property type="entry name" value="WD-SAM-U-box"/>
</dbReference>
<dbReference type="InterPro" id="IPR036770">
    <property type="entry name" value="Ankyrin_rpt-contain_sf"/>
</dbReference>
<dbReference type="GO" id="GO:0004842">
    <property type="term" value="F:ubiquitin-protein transferase activity"/>
    <property type="evidence" value="ECO:0007669"/>
    <property type="project" value="InterPro"/>
</dbReference>
<dbReference type="Gene3D" id="3.30.40.10">
    <property type="entry name" value="Zinc/RING finger domain, C3HC4 (zinc finger)"/>
    <property type="match status" value="1"/>
</dbReference>
<dbReference type="SMART" id="SM00504">
    <property type="entry name" value="Ubox"/>
    <property type="match status" value="1"/>
</dbReference>
<name>A0A815H5S8_9BILA</name>
<dbReference type="Proteomes" id="UP000663845">
    <property type="component" value="Unassembled WGS sequence"/>
</dbReference>
<gene>
    <name evidence="2" type="ORF">JYZ213_LOCUS34966</name>
</gene>
<dbReference type="AlphaFoldDB" id="A0A815H5S8"/>
<dbReference type="Pfam" id="PF04564">
    <property type="entry name" value="U-box"/>
    <property type="match status" value="1"/>
</dbReference>
<organism evidence="2 3">
    <name type="scientific">Adineta steineri</name>
    <dbReference type="NCBI Taxonomy" id="433720"/>
    <lineage>
        <taxon>Eukaryota</taxon>
        <taxon>Metazoa</taxon>
        <taxon>Spiralia</taxon>
        <taxon>Gnathifera</taxon>
        <taxon>Rotifera</taxon>
        <taxon>Eurotatoria</taxon>
        <taxon>Bdelloidea</taxon>
        <taxon>Adinetida</taxon>
        <taxon>Adinetidae</taxon>
        <taxon>Adineta</taxon>
    </lineage>
</organism>
<dbReference type="InterPro" id="IPR013083">
    <property type="entry name" value="Znf_RING/FYVE/PHD"/>
</dbReference>
<evidence type="ECO:0000259" key="1">
    <source>
        <dbReference type="PROSITE" id="PS51698"/>
    </source>
</evidence>
<dbReference type="GO" id="GO:0016567">
    <property type="term" value="P:protein ubiquitination"/>
    <property type="evidence" value="ECO:0007669"/>
    <property type="project" value="InterPro"/>
</dbReference>
<dbReference type="PROSITE" id="PS51698">
    <property type="entry name" value="U_BOX"/>
    <property type="match status" value="1"/>
</dbReference>
<sequence length="455" mass="52191">MVQELPTPAPTQPLTPVEVLASNTASLPPDQTHTFMEAYECAKNDYHWNKVISAISEHPDWLTRIPQGRRWTMLHQIVYCGNVPRFNEILGYEISNQDFRLLHKALDDKTIREVASERAHIHPQMLRRIERLVAMDQILNNARDGKWELVKQFLRQQTDIVNEKPPYRKYYLAHFLALTGQFNIFKDLCNICEFKLDLIADGKTINQIAREHNHIEFAEYIENHMPNADAISETNSDNNSILSVTIDDSHLPLATTQPYFSQGFHDDPGIMIFSLNSTTNSFGDVLLSVNEPILISNHDQDSSHDQLYTHSLIHGQNSVNDHNNNNDEEKNNQKLKLTVSPSMTEEEQMEYERIVTENIKRFSADNLLNSAVTCCITKGILRDPVVAADGFTYEREAILNWFKQSNRSPMTNQELENQEVKPNHAIKSILKSLAELNNDTKISDKKAEITDENIN</sequence>
<protein>
    <recommendedName>
        <fullName evidence="1">U-box domain-containing protein</fullName>
    </recommendedName>
</protein>
<dbReference type="SUPFAM" id="SSF57850">
    <property type="entry name" value="RING/U-box"/>
    <property type="match status" value="1"/>
</dbReference>
<evidence type="ECO:0000313" key="3">
    <source>
        <dbReference type="Proteomes" id="UP000663845"/>
    </source>
</evidence>
<dbReference type="PANTHER" id="PTHR46573:SF1">
    <property type="entry name" value="WD REPEAT, SAM AND U-BOX DOMAIN-CONTAINING PROTEIN 1"/>
    <property type="match status" value="1"/>
</dbReference>
<reference evidence="2" key="1">
    <citation type="submission" date="2021-02" db="EMBL/GenBank/DDBJ databases">
        <authorList>
            <person name="Nowell W R."/>
        </authorList>
    </citation>
    <scope>NUCLEOTIDE SEQUENCE</scope>
</reference>
<dbReference type="SUPFAM" id="SSF48403">
    <property type="entry name" value="Ankyrin repeat"/>
    <property type="match status" value="1"/>
</dbReference>
<dbReference type="CDD" id="cd16655">
    <property type="entry name" value="RING-Ubox_WDSUB1-like"/>
    <property type="match status" value="1"/>
</dbReference>
<feature type="domain" description="U-box" evidence="1">
    <location>
        <begin position="367"/>
        <end position="440"/>
    </location>
</feature>
<comment type="caution">
    <text evidence="2">The sequence shown here is derived from an EMBL/GenBank/DDBJ whole genome shotgun (WGS) entry which is preliminary data.</text>
</comment>